<proteinExistence type="predicted"/>
<accession>A0A1V9FWC9</accession>
<name>A0A1V9FWC9_9BACT</name>
<comment type="caution">
    <text evidence="1">The sequence shown here is derived from an EMBL/GenBank/DDBJ whole genome shotgun (WGS) entry which is preliminary data.</text>
</comment>
<evidence type="ECO:0000313" key="2">
    <source>
        <dbReference type="Proteomes" id="UP000192796"/>
    </source>
</evidence>
<organism evidence="1 2">
    <name type="scientific">Niastella vici</name>
    <dbReference type="NCBI Taxonomy" id="1703345"/>
    <lineage>
        <taxon>Bacteria</taxon>
        <taxon>Pseudomonadati</taxon>
        <taxon>Bacteroidota</taxon>
        <taxon>Chitinophagia</taxon>
        <taxon>Chitinophagales</taxon>
        <taxon>Chitinophagaceae</taxon>
        <taxon>Niastella</taxon>
    </lineage>
</organism>
<dbReference type="Proteomes" id="UP000192796">
    <property type="component" value="Unassembled WGS sequence"/>
</dbReference>
<dbReference type="AlphaFoldDB" id="A0A1V9FWC9"/>
<reference evidence="1 2" key="1">
    <citation type="submission" date="2016-03" db="EMBL/GenBank/DDBJ databases">
        <title>Niastella vici sp. nov., isolated from farmland soil.</title>
        <authorList>
            <person name="Chen L."/>
            <person name="Wang D."/>
            <person name="Yang S."/>
            <person name="Wang G."/>
        </authorList>
    </citation>
    <scope>NUCLEOTIDE SEQUENCE [LARGE SCALE GENOMIC DNA]</scope>
    <source>
        <strain evidence="1 2">DJ57</strain>
    </source>
</reference>
<keyword evidence="2" id="KW-1185">Reference proteome</keyword>
<dbReference type="EMBL" id="LVYD01000050">
    <property type="protein sequence ID" value="OQP62546.1"/>
    <property type="molecule type" value="Genomic_DNA"/>
</dbReference>
<gene>
    <name evidence="1" type="ORF">A3860_28050</name>
</gene>
<protein>
    <submittedName>
        <fullName evidence="1">Uncharacterized protein</fullName>
    </submittedName>
</protein>
<dbReference type="STRING" id="1703345.A3860_28050"/>
<evidence type="ECO:0000313" key="1">
    <source>
        <dbReference type="EMBL" id="OQP62546.1"/>
    </source>
</evidence>
<sequence length="155" mass="18022">MNTYSSSDKNKNQHMPQYVVHKIGFFFTDENYEIEQERGNLVAISKSLEEAKATKFRADIESMKSQADNNAVIFYLENPNYEAITKKLTTYYNSEFGQFTSRIPPILLPYNMTDEQAAQFLSIMELTFHTIVEYGDDEVIDAAAFDLNNDEYCWF</sequence>